<dbReference type="Pfam" id="PF01740">
    <property type="entry name" value="STAS"/>
    <property type="match status" value="1"/>
</dbReference>
<comment type="similarity">
    <text evidence="1 2">Belongs to the anti-sigma-factor antagonist family.</text>
</comment>
<keyword evidence="5" id="KW-1185">Reference proteome</keyword>
<evidence type="ECO:0000259" key="3">
    <source>
        <dbReference type="PROSITE" id="PS50801"/>
    </source>
</evidence>
<reference evidence="5" key="1">
    <citation type="journal article" date="2019" name="Int. J. Syst. Evol. Microbiol.">
        <title>The Global Catalogue of Microorganisms (GCM) 10K type strain sequencing project: providing services to taxonomists for standard genome sequencing and annotation.</title>
        <authorList>
            <consortium name="The Broad Institute Genomics Platform"/>
            <consortium name="The Broad Institute Genome Sequencing Center for Infectious Disease"/>
            <person name="Wu L."/>
            <person name="Ma J."/>
        </authorList>
    </citation>
    <scope>NUCLEOTIDE SEQUENCE [LARGE SCALE GENOMIC DNA]</scope>
    <source>
        <strain evidence="5">CGMCC 4.7367</strain>
    </source>
</reference>
<name>A0ABQ3MG02_9PSEU</name>
<accession>A0ABQ3MG02</accession>
<dbReference type="InterPro" id="IPR036513">
    <property type="entry name" value="STAS_dom_sf"/>
</dbReference>
<comment type="caution">
    <text evidence="4">The sequence shown here is derived from an EMBL/GenBank/DDBJ whole genome shotgun (WGS) entry which is preliminary data.</text>
</comment>
<dbReference type="NCBIfam" id="TIGR00377">
    <property type="entry name" value="ant_ant_sig"/>
    <property type="match status" value="1"/>
</dbReference>
<feature type="domain" description="STAS" evidence="3">
    <location>
        <begin position="9"/>
        <end position="120"/>
    </location>
</feature>
<dbReference type="PANTHER" id="PTHR33495">
    <property type="entry name" value="ANTI-SIGMA FACTOR ANTAGONIST TM_1081-RELATED-RELATED"/>
    <property type="match status" value="1"/>
</dbReference>
<evidence type="ECO:0000313" key="5">
    <source>
        <dbReference type="Proteomes" id="UP000605568"/>
    </source>
</evidence>
<evidence type="ECO:0000313" key="4">
    <source>
        <dbReference type="EMBL" id="GHH40539.1"/>
    </source>
</evidence>
<protein>
    <recommendedName>
        <fullName evidence="2">Anti-sigma factor antagonist</fullName>
    </recommendedName>
</protein>
<dbReference type="PROSITE" id="PS50801">
    <property type="entry name" value="STAS"/>
    <property type="match status" value="1"/>
</dbReference>
<dbReference type="CDD" id="cd07043">
    <property type="entry name" value="STAS_anti-anti-sigma_factors"/>
    <property type="match status" value="1"/>
</dbReference>
<dbReference type="Gene3D" id="3.30.750.24">
    <property type="entry name" value="STAS domain"/>
    <property type="match status" value="1"/>
</dbReference>
<organism evidence="4 5">
    <name type="scientific">Lentzea cavernae</name>
    <dbReference type="NCBI Taxonomy" id="2020703"/>
    <lineage>
        <taxon>Bacteria</taxon>
        <taxon>Bacillati</taxon>
        <taxon>Actinomycetota</taxon>
        <taxon>Actinomycetes</taxon>
        <taxon>Pseudonocardiales</taxon>
        <taxon>Pseudonocardiaceae</taxon>
        <taxon>Lentzea</taxon>
    </lineage>
</organism>
<sequence>MSNTFLSPLHVQREVHGLSIVVRAAGEVDDFTVLPLRVELQTALAMATAPHPVVVDLSAVRFFGSAGLNELVRHHRAAEAVGIPLRIAAAHKAVLRPISLTGLDRVLQVWPDVEQALTAGRSAWTAC</sequence>
<proteinExistence type="inferred from homology"/>
<dbReference type="RefSeq" id="WP_191298887.1">
    <property type="nucleotide sequence ID" value="NZ_BNAR01000004.1"/>
</dbReference>
<dbReference type="EMBL" id="BNAR01000004">
    <property type="protein sequence ID" value="GHH40539.1"/>
    <property type="molecule type" value="Genomic_DNA"/>
</dbReference>
<evidence type="ECO:0000256" key="2">
    <source>
        <dbReference type="RuleBase" id="RU003749"/>
    </source>
</evidence>
<dbReference type="Proteomes" id="UP000605568">
    <property type="component" value="Unassembled WGS sequence"/>
</dbReference>
<dbReference type="SUPFAM" id="SSF52091">
    <property type="entry name" value="SpoIIaa-like"/>
    <property type="match status" value="1"/>
</dbReference>
<evidence type="ECO:0000256" key="1">
    <source>
        <dbReference type="ARBA" id="ARBA00009013"/>
    </source>
</evidence>
<dbReference type="InterPro" id="IPR002645">
    <property type="entry name" value="STAS_dom"/>
</dbReference>
<gene>
    <name evidence="4" type="ORF">GCM10017774_34080</name>
</gene>
<dbReference type="PANTHER" id="PTHR33495:SF2">
    <property type="entry name" value="ANTI-SIGMA FACTOR ANTAGONIST TM_1081-RELATED"/>
    <property type="match status" value="1"/>
</dbReference>
<dbReference type="InterPro" id="IPR003658">
    <property type="entry name" value="Anti-sigma_ant"/>
</dbReference>